<accession>A0A9W9ZL55</accession>
<organism evidence="2 3">
    <name type="scientific">Desmophyllum pertusum</name>
    <dbReference type="NCBI Taxonomy" id="174260"/>
    <lineage>
        <taxon>Eukaryota</taxon>
        <taxon>Metazoa</taxon>
        <taxon>Cnidaria</taxon>
        <taxon>Anthozoa</taxon>
        <taxon>Hexacorallia</taxon>
        <taxon>Scleractinia</taxon>
        <taxon>Caryophylliina</taxon>
        <taxon>Caryophylliidae</taxon>
        <taxon>Desmophyllum</taxon>
    </lineage>
</organism>
<dbReference type="AlphaFoldDB" id="A0A9W9ZL55"/>
<keyword evidence="3" id="KW-1185">Reference proteome</keyword>
<sequence length="230" mass="25772">MGLDLADPWGLSSLPGRRHWTAAPDRVDVDIMGLTVAGNGDLEATRKVQHMHNGLGNSAEFKTVFRIRRHWTAAPDRKIVTVSRAQPPVTFTAVNAKIANIGEDVLFKAKFDDADKFIAVEVCRATPGDDFHSPGISVIPILAGGAVLLLLVAVGLFIFYRKRQRRHKRRNTLIHNEEGLSDIERSFDHDDTTVFDEISETLEPQLSDETDSCTILERRKLFLNMDWTIV</sequence>
<evidence type="ECO:0000313" key="3">
    <source>
        <dbReference type="Proteomes" id="UP001163046"/>
    </source>
</evidence>
<keyword evidence="1" id="KW-1133">Transmembrane helix</keyword>
<dbReference type="EMBL" id="MU825898">
    <property type="protein sequence ID" value="KAJ7383450.1"/>
    <property type="molecule type" value="Genomic_DNA"/>
</dbReference>
<gene>
    <name evidence="2" type="ORF">OS493_027609</name>
</gene>
<keyword evidence="1" id="KW-0812">Transmembrane</keyword>
<protein>
    <submittedName>
        <fullName evidence="2">Uncharacterized protein</fullName>
    </submittedName>
</protein>
<reference evidence="2" key="1">
    <citation type="submission" date="2023-01" db="EMBL/GenBank/DDBJ databases">
        <title>Genome assembly of the deep-sea coral Lophelia pertusa.</title>
        <authorList>
            <person name="Herrera S."/>
            <person name="Cordes E."/>
        </authorList>
    </citation>
    <scope>NUCLEOTIDE SEQUENCE</scope>
    <source>
        <strain evidence="2">USNM1676648</strain>
        <tissue evidence="2">Polyp</tissue>
    </source>
</reference>
<keyword evidence="1" id="KW-0472">Membrane</keyword>
<proteinExistence type="predicted"/>
<feature type="transmembrane region" description="Helical" evidence="1">
    <location>
        <begin position="138"/>
        <end position="160"/>
    </location>
</feature>
<name>A0A9W9ZL55_9CNID</name>
<comment type="caution">
    <text evidence="2">The sequence shown here is derived from an EMBL/GenBank/DDBJ whole genome shotgun (WGS) entry which is preliminary data.</text>
</comment>
<evidence type="ECO:0000313" key="2">
    <source>
        <dbReference type="EMBL" id="KAJ7383450.1"/>
    </source>
</evidence>
<dbReference type="Proteomes" id="UP001163046">
    <property type="component" value="Unassembled WGS sequence"/>
</dbReference>
<evidence type="ECO:0000256" key="1">
    <source>
        <dbReference type="SAM" id="Phobius"/>
    </source>
</evidence>